<dbReference type="PANTHER" id="PTHR20963">
    <property type="entry name" value="MULTIPLE INOSITOL POLYPHOSPHATE PHOSPHATASE-RELATED"/>
    <property type="match status" value="1"/>
</dbReference>
<dbReference type="PROSITE" id="PS00616">
    <property type="entry name" value="HIS_ACID_PHOSPHAT_1"/>
    <property type="match status" value="1"/>
</dbReference>
<keyword evidence="4" id="KW-0472">Membrane</keyword>
<dbReference type="PROSITE" id="PS00778">
    <property type="entry name" value="HIS_ACID_PHOSPHAT_2"/>
    <property type="match status" value="1"/>
</dbReference>
<feature type="transmembrane region" description="Helical" evidence="4">
    <location>
        <begin position="41"/>
        <end position="59"/>
    </location>
</feature>
<protein>
    <recommendedName>
        <fullName evidence="2">3-phytase</fullName>
        <ecNumber evidence="2">3.1.3.8</ecNumber>
    </recommendedName>
</protein>
<dbReference type="InterPro" id="IPR029033">
    <property type="entry name" value="His_PPase_superfam"/>
</dbReference>
<dbReference type="Pfam" id="PF00328">
    <property type="entry name" value="His_Phos_2"/>
    <property type="match status" value="1"/>
</dbReference>
<comment type="caution">
    <text evidence="5">The sequence shown here is derived from an EMBL/GenBank/DDBJ whole genome shotgun (WGS) entry which is preliminary data.</text>
</comment>
<keyword evidence="3" id="KW-0378">Hydrolase</keyword>
<dbReference type="EMBL" id="JAZHXI010000004">
    <property type="protein sequence ID" value="KAL2072533.1"/>
    <property type="molecule type" value="Genomic_DNA"/>
</dbReference>
<dbReference type="EC" id="3.1.3.8" evidence="2"/>
<gene>
    <name evidence="5" type="ORF">VTL71DRAFT_11876</name>
</gene>
<keyword evidence="4" id="KW-1133">Transmembrane helix</keyword>
<evidence type="ECO:0000256" key="3">
    <source>
        <dbReference type="ARBA" id="ARBA00022801"/>
    </source>
</evidence>
<dbReference type="Proteomes" id="UP001595075">
    <property type="component" value="Unassembled WGS sequence"/>
</dbReference>
<dbReference type="InterPro" id="IPR033379">
    <property type="entry name" value="Acid_Pase_AS"/>
</dbReference>
<name>A0ABR4CT52_9HELO</name>
<evidence type="ECO:0000256" key="2">
    <source>
        <dbReference type="ARBA" id="ARBA00012632"/>
    </source>
</evidence>
<evidence type="ECO:0000256" key="1">
    <source>
        <dbReference type="ARBA" id="ARBA00005375"/>
    </source>
</evidence>
<proteinExistence type="inferred from homology"/>
<dbReference type="SUPFAM" id="SSF53254">
    <property type="entry name" value="Phosphoglycerate mutase-like"/>
    <property type="match status" value="1"/>
</dbReference>
<keyword evidence="4" id="KW-0812">Transmembrane</keyword>
<dbReference type="InterPro" id="IPR000560">
    <property type="entry name" value="His_Pase_clade-2"/>
</dbReference>
<comment type="similarity">
    <text evidence="1">Belongs to the histidine acid phosphatase family.</text>
</comment>
<evidence type="ECO:0000313" key="5">
    <source>
        <dbReference type="EMBL" id="KAL2072533.1"/>
    </source>
</evidence>
<evidence type="ECO:0000256" key="4">
    <source>
        <dbReference type="SAM" id="Phobius"/>
    </source>
</evidence>
<organism evidence="5 6">
    <name type="scientific">Oculimacula yallundae</name>
    <dbReference type="NCBI Taxonomy" id="86028"/>
    <lineage>
        <taxon>Eukaryota</taxon>
        <taxon>Fungi</taxon>
        <taxon>Dikarya</taxon>
        <taxon>Ascomycota</taxon>
        <taxon>Pezizomycotina</taxon>
        <taxon>Leotiomycetes</taxon>
        <taxon>Helotiales</taxon>
        <taxon>Ploettnerulaceae</taxon>
        <taxon>Oculimacula</taxon>
    </lineage>
</organism>
<sequence length="600" mass="66882">MRDSIEANALLAKEPMSPVQEDRTPSTLFNHSKSARIWSKAVLITITGLILYCTFGMLFDNLLLIITAGTANSATLPGVQGDPKDALEASKKTSTKVPQYFQTTPELWAGPTATGRAPFLAQTNAVSFDPTVTFVPNTPLETAIPIVGQQQNQSIFHLMGQLSPYFPNPTGFGVAEYSLPPGANITQVQMLSRHGSRYPTSGANVFVFGQKMANLTGNFQASGQLSFLNDWRYELGREILVPRGRQELFESGILHYYQYGQLYNPNSKIIVRTTTQDRMLKSAEYFMAGFFGLEWTNNATIEVIIEAKGFNNSLAGYDNCKNADTFRNQGGPNATAEWVKTYLKDATERLRPLVDGFEWTIEDTYAAQNMCPYEMVAYGYSVFCDLFTYEEWVGFEYSLDLYFAGSSSFQSPTGRAVGLGYVQETVARLKNHTLGYSGSQINTTLDSKEETFPLNQSLYFDFSHDTNIMSILTSFGFTQFNTFLPATQHPGPHNLTVSHLEPFGARLDIEIIKTPSPLNAQREYEEGEPTTYIHFILNQRTLPLGLNFAECGADRLDGWCELQTFLKTQERAEELAKYDYACDGDYDAVPYGDIVDGAPI</sequence>
<reference evidence="5 6" key="1">
    <citation type="journal article" date="2024" name="Commun. Biol.">
        <title>Comparative genomic analysis of thermophilic fungi reveals convergent evolutionary adaptations and gene losses.</title>
        <authorList>
            <person name="Steindorff A.S."/>
            <person name="Aguilar-Pontes M.V."/>
            <person name="Robinson A.J."/>
            <person name="Andreopoulos B."/>
            <person name="LaButti K."/>
            <person name="Kuo A."/>
            <person name="Mondo S."/>
            <person name="Riley R."/>
            <person name="Otillar R."/>
            <person name="Haridas S."/>
            <person name="Lipzen A."/>
            <person name="Grimwood J."/>
            <person name="Schmutz J."/>
            <person name="Clum A."/>
            <person name="Reid I.D."/>
            <person name="Moisan M.C."/>
            <person name="Butler G."/>
            <person name="Nguyen T.T.M."/>
            <person name="Dewar K."/>
            <person name="Conant G."/>
            <person name="Drula E."/>
            <person name="Henrissat B."/>
            <person name="Hansel C."/>
            <person name="Singer S."/>
            <person name="Hutchinson M.I."/>
            <person name="de Vries R.P."/>
            <person name="Natvig D.O."/>
            <person name="Powell A.J."/>
            <person name="Tsang A."/>
            <person name="Grigoriev I.V."/>
        </authorList>
    </citation>
    <scope>NUCLEOTIDE SEQUENCE [LARGE SCALE GENOMIC DNA]</scope>
    <source>
        <strain evidence="5 6">CBS 494.80</strain>
    </source>
</reference>
<dbReference type="PANTHER" id="PTHR20963:SF43">
    <property type="entry name" value="PUTATIVE (AFU_ORTHOLOGUE AFUA_7G01240)-RELATED"/>
    <property type="match status" value="1"/>
</dbReference>
<dbReference type="CDD" id="cd07061">
    <property type="entry name" value="HP_HAP_like"/>
    <property type="match status" value="1"/>
</dbReference>
<evidence type="ECO:0000313" key="6">
    <source>
        <dbReference type="Proteomes" id="UP001595075"/>
    </source>
</evidence>
<accession>A0ABR4CT52</accession>
<dbReference type="Gene3D" id="3.40.50.1240">
    <property type="entry name" value="Phosphoglycerate mutase-like"/>
    <property type="match status" value="1"/>
</dbReference>
<keyword evidence="6" id="KW-1185">Reference proteome</keyword>